<keyword evidence="3" id="KW-1185">Reference proteome</keyword>
<evidence type="ECO:0000313" key="2">
    <source>
        <dbReference type="EMBL" id="GLI28737.1"/>
    </source>
</evidence>
<gene>
    <name evidence="2" type="ORF">ARHIZOSPH14_29790</name>
</gene>
<reference evidence="2" key="1">
    <citation type="submission" date="2022-12" db="EMBL/GenBank/DDBJ databases">
        <title>Reference genome sequencing for broad-spectrum identification of bacterial and archaeal isolates by mass spectrometry.</title>
        <authorList>
            <person name="Sekiguchi Y."/>
            <person name="Tourlousse D.M."/>
        </authorList>
    </citation>
    <scope>NUCLEOTIDE SEQUENCE</scope>
    <source>
        <strain evidence="2">14</strain>
    </source>
</reference>
<protein>
    <recommendedName>
        <fullName evidence="4">DUF2637 domain-containing protein</fullName>
    </recommendedName>
</protein>
<comment type="caution">
    <text evidence="2">The sequence shown here is derived from an EMBL/GenBank/DDBJ whole genome shotgun (WGS) entry which is preliminary data.</text>
</comment>
<feature type="transmembrane region" description="Helical" evidence="1">
    <location>
        <begin position="12"/>
        <end position="30"/>
    </location>
</feature>
<evidence type="ECO:0000313" key="3">
    <source>
        <dbReference type="Proteomes" id="UP001144396"/>
    </source>
</evidence>
<sequence length="215" mass="22778">MPDSPSSRLLRGGLVLLVIAAAVGAFYLSYGALYELAVAAGGIPPERAWVFPLIVDLPVVAATLIAVLLPDTSRALTWVTFWVFIVATVAGNAVHVLALPASSLALGVWPAVVISAVPPIALAFTAHLAVHTVFTRHRSPVAAGLLKSVAHTGDLDAELDALETGEPVVIDEEQVVAEARALLEANVPMDRVTERVGVPRETLVEWIRRHEQLVA</sequence>
<name>A0A9W6CY10_9MICO</name>
<feature type="transmembrane region" description="Helical" evidence="1">
    <location>
        <begin position="76"/>
        <end position="98"/>
    </location>
</feature>
<evidence type="ECO:0008006" key="4">
    <source>
        <dbReference type="Google" id="ProtNLM"/>
    </source>
</evidence>
<feature type="transmembrane region" description="Helical" evidence="1">
    <location>
        <begin position="104"/>
        <end position="130"/>
    </location>
</feature>
<keyword evidence="1" id="KW-1133">Transmembrane helix</keyword>
<keyword evidence="1" id="KW-0472">Membrane</keyword>
<evidence type="ECO:0000256" key="1">
    <source>
        <dbReference type="SAM" id="Phobius"/>
    </source>
</evidence>
<dbReference type="Pfam" id="PF10935">
    <property type="entry name" value="DUF2637"/>
    <property type="match status" value="1"/>
</dbReference>
<proteinExistence type="predicted"/>
<dbReference type="EMBL" id="BSDP01000001">
    <property type="protein sequence ID" value="GLI28737.1"/>
    <property type="molecule type" value="Genomic_DNA"/>
</dbReference>
<dbReference type="InterPro" id="IPR021235">
    <property type="entry name" value="DUF2637"/>
</dbReference>
<dbReference type="Proteomes" id="UP001144396">
    <property type="component" value="Unassembled WGS sequence"/>
</dbReference>
<accession>A0A9W6CY10</accession>
<feature type="transmembrane region" description="Helical" evidence="1">
    <location>
        <begin position="50"/>
        <end position="69"/>
    </location>
</feature>
<dbReference type="AlphaFoldDB" id="A0A9W6CY10"/>
<keyword evidence="1" id="KW-0812">Transmembrane</keyword>
<dbReference type="RefSeq" id="WP_281886387.1">
    <property type="nucleotide sequence ID" value="NZ_BSDP01000001.1"/>
</dbReference>
<organism evidence="2 3">
    <name type="scientific">Agromyces rhizosphaerae</name>
    <dbReference type="NCBI Taxonomy" id="88374"/>
    <lineage>
        <taxon>Bacteria</taxon>
        <taxon>Bacillati</taxon>
        <taxon>Actinomycetota</taxon>
        <taxon>Actinomycetes</taxon>
        <taxon>Micrococcales</taxon>
        <taxon>Microbacteriaceae</taxon>
        <taxon>Agromyces</taxon>
    </lineage>
</organism>